<dbReference type="KEGG" id="oat:OAN307_c13430"/>
<dbReference type="EMBL" id="CP003740">
    <property type="protein sequence ID" value="AGI67028.1"/>
    <property type="molecule type" value="Genomic_DNA"/>
</dbReference>
<keyword evidence="2" id="KW-1185">Reference proteome</keyword>
<name>M9R5I0_9RHOB</name>
<protein>
    <submittedName>
        <fullName evidence="1">Uncharacterized protein</fullName>
    </submittedName>
</protein>
<dbReference type="HOGENOM" id="CLU_2370072_0_0_5"/>
<reference evidence="1 2" key="1">
    <citation type="journal article" date="2013" name="PLoS ONE">
        <title>Poles Apart: Arctic and Antarctic Octadecabacter strains Share High Genome Plasticity and a New Type of Xanthorhodopsin.</title>
        <authorList>
            <person name="Vollmers J."/>
            <person name="Voget S."/>
            <person name="Dietrich S."/>
            <person name="Gollnow K."/>
            <person name="Smits M."/>
            <person name="Meyer K."/>
            <person name="Brinkhoff T."/>
            <person name="Simon M."/>
            <person name="Daniel R."/>
        </authorList>
    </citation>
    <scope>NUCLEOTIDE SEQUENCE [LARGE SCALE GENOMIC DNA]</scope>
    <source>
        <strain evidence="1 2">307</strain>
    </source>
</reference>
<accession>M9R5I0</accession>
<sequence>MSAINVPGDFDTIALALAAVDPNIPNTITLGDGYGPENVAISINDITITGPASAEGIVLTVQDGITGLLLGGTAPINVFDLVGNDNNIAGKAYPF</sequence>
<evidence type="ECO:0000313" key="1">
    <source>
        <dbReference type="EMBL" id="AGI67028.1"/>
    </source>
</evidence>
<dbReference type="RefSeq" id="WP_015499067.1">
    <property type="nucleotide sequence ID" value="NC_020911.1"/>
</dbReference>
<evidence type="ECO:0000313" key="2">
    <source>
        <dbReference type="Proteomes" id="UP000005307"/>
    </source>
</evidence>
<dbReference type="AlphaFoldDB" id="M9R5I0"/>
<gene>
    <name evidence="1" type="ORF">OAN307_c13430</name>
</gene>
<organism evidence="1 2">
    <name type="scientific">Octadecabacter antarcticus 307</name>
    <dbReference type="NCBI Taxonomy" id="391626"/>
    <lineage>
        <taxon>Bacteria</taxon>
        <taxon>Pseudomonadati</taxon>
        <taxon>Pseudomonadota</taxon>
        <taxon>Alphaproteobacteria</taxon>
        <taxon>Rhodobacterales</taxon>
        <taxon>Roseobacteraceae</taxon>
        <taxon>Octadecabacter</taxon>
    </lineage>
</organism>
<dbReference type="Proteomes" id="UP000005307">
    <property type="component" value="Chromosome"/>
</dbReference>
<proteinExistence type="predicted"/>